<reference evidence="2" key="1">
    <citation type="journal article" date="2021" name="Nat. Commun.">
        <title>Genetic determinants of endophytism in the Arabidopsis root mycobiome.</title>
        <authorList>
            <person name="Mesny F."/>
            <person name="Miyauchi S."/>
            <person name="Thiergart T."/>
            <person name="Pickel B."/>
            <person name="Atanasova L."/>
            <person name="Karlsson M."/>
            <person name="Huettel B."/>
            <person name="Barry K.W."/>
            <person name="Haridas S."/>
            <person name="Chen C."/>
            <person name="Bauer D."/>
            <person name="Andreopoulos W."/>
            <person name="Pangilinan J."/>
            <person name="LaButti K."/>
            <person name="Riley R."/>
            <person name="Lipzen A."/>
            <person name="Clum A."/>
            <person name="Drula E."/>
            <person name="Henrissat B."/>
            <person name="Kohler A."/>
            <person name="Grigoriev I.V."/>
            <person name="Martin F.M."/>
            <person name="Hacquard S."/>
        </authorList>
    </citation>
    <scope>NUCLEOTIDE SEQUENCE</scope>
    <source>
        <strain evidence="2">MPI-CAGE-CH-0243</strain>
    </source>
</reference>
<name>A0A9P9I8Q3_9PLEO</name>
<dbReference type="Proteomes" id="UP000700596">
    <property type="component" value="Unassembled WGS sequence"/>
</dbReference>
<evidence type="ECO:0000313" key="2">
    <source>
        <dbReference type="EMBL" id="KAH7111062.1"/>
    </source>
</evidence>
<feature type="region of interest" description="Disordered" evidence="1">
    <location>
        <begin position="1"/>
        <end position="23"/>
    </location>
</feature>
<evidence type="ECO:0000256" key="1">
    <source>
        <dbReference type="SAM" id="MobiDB-lite"/>
    </source>
</evidence>
<sequence>MSRKCYPREPYHDKTHPKAKRPGYREDAEIIKLLETCLPHSVRSKCSLCGQPRSSKRQNALLANISTPKTLTVEVNHHYYNGAGAEPTEPCDTAELHGASSLANRVELPGEAVYRPCSRAHTTEVRRLLFMPEIAPPLVNMSRKPTYGIENTRKCADSF</sequence>
<proteinExistence type="predicted"/>
<accession>A0A9P9I8Q3</accession>
<dbReference type="EMBL" id="JAGMWT010000025">
    <property type="protein sequence ID" value="KAH7111062.1"/>
    <property type="molecule type" value="Genomic_DNA"/>
</dbReference>
<protein>
    <submittedName>
        <fullName evidence="2">Uncharacterized protein</fullName>
    </submittedName>
</protein>
<gene>
    <name evidence="2" type="ORF">B0J11DRAFT_512239</name>
</gene>
<feature type="compositionally biased region" description="Basic and acidic residues" evidence="1">
    <location>
        <begin position="1"/>
        <end position="16"/>
    </location>
</feature>
<dbReference type="AlphaFoldDB" id="A0A9P9I8Q3"/>
<organism evidence="2 3">
    <name type="scientific">Dendryphion nanum</name>
    <dbReference type="NCBI Taxonomy" id="256645"/>
    <lineage>
        <taxon>Eukaryota</taxon>
        <taxon>Fungi</taxon>
        <taxon>Dikarya</taxon>
        <taxon>Ascomycota</taxon>
        <taxon>Pezizomycotina</taxon>
        <taxon>Dothideomycetes</taxon>
        <taxon>Pleosporomycetidae</taxon>
        <taxon>Pleosporales</taxon>
        <taxon>Torulaceae</taxon>
        <taxon>Dendryphion</taxon>
    </lineage>
</organism>
<evidence type="ECO:0000313" key="3">
    <source>
        <dbReference type="Proteomes" id="UP000700596"/>
    </source>
</evidence>
<keyword evidence="3" id="KW-1185">Reference proteome</keyword>
<comment type="caution">
    <text evidence="2">The sequence shown here is derived from an EMBL/GenBank/DDBJ whole genome shotgun (WGS) entry which is preliminary data.</text>
</comment>